<gene>
    <name evidence="1" type="ORF">F6X53_29925</name>
</gene>
<reference evidence="1 2" key="1">
    <citation type="submission" date="2019-09" db="EMBL/GenBank/DDBJ databases">
        <title>YIM 48816 draft genome.</title>
        <authorList>
            <person name="Jiang L."/>
        </authorList>
    </citation>
    <scope>NUCLEOTIDE SEQUENCE [LARGE SCALE GENOMIC DNA]</scope>
    <source>
        <strain evidence="1 2">YIM 48816</strain>
    </source>
</reference>
<dbReference type="AlphaFoldDB" id="A0A6L3SP37"/>
<evidence type="ECO:0000313" key="2">
    <source>
        <dbReference type="Proteomes" id="UP000474159"/>
    </source>
</evidence>
<evidence type="ECO:0000313" key="1">
    <source>
        <dbReference type="EMBL" id="KAB1070605.1"/>
    </source>
</evidence>
<protein>
    <submittedName>
        <fullName evidence="1">Uncharacterized protein</fullName>
    </submittedName>
</protein>
<name>A0A6L3SP37_9HYPH</name>
<dbReference type="EMBL" id="VZZK01000061">
    <property type="protein sequence ID" value="KAB1070605.1"/>
    <property type="molecule type" value="Genomic_DNA"/>
</dbReference>
<dbReference type="Proteomes" id="UP000474159">
    <property type="component" value="Unassembled WGS sequence"/>
</dbReference>
<keyword evidence="2" id="KW-1185">Reference proteome</keyword>
<dbReference type="RefSeq" id="WP_151005247.1">
    <property type="nucleotide sequence ID" value="NZ_BPQY01000095.1"/>
</dbReference>
<accession>A0A6L3SP37</accession>
<comment type="caution">
    <text evidence="1">The sequence shown here is derived from an EMBL/GenBank/DDBJ whole genome shotgun (WGS) entry which is preliminary data.</text>
</comment>
<organism evidence="1 2">
    <name type="scientific">Methylobacterium soli</name>
    <dbReference type="NCBI Taxonomy" id="553447"/>
    <lineage>
        <taxon>Bacteria</taxon>
        <taxon>Pseudomonadati</taxon>
        <taxon>Pseudomonadota</taxon>
        <taxon>Alphaproteobacteria</taxon>
        <taxon>Hyphomicrobiales</taxon>
        <taxon>Methylobacteriaceae</taxon>
        <taxon>Methylobacterium</taxon>
    </lineage>
</organism>
<sequence>MADDVLAGKYGRRTEESGGAMVAYIEALGVVGSSHYAIRALDPSGQILTLATSIISIEDLATYTFFDSFDEANPDTSYDPDALADEDGFDA</sequence>
<proteinExistence type="predicted"/>